<comment type="caution">
    <text evidence="1">The sequence shown here is derived from an EMBL/GenBank/DDBJ whole genome shotgun (WGS) entry which is preliminary data.</text>
</comment>
<name>A0A2A7AST9_9FIRM</name>
<evidence type="ECO:0008006" key="3">
    <source>
        <dbReference type="Google" id="ProtNLM"/>
    </source>
</evidence>
<gene>
    <name evidence="1" type="ORF">CGS58_01480</name>
</gene>
<dbReference type="AlphaFoldDB" id="A0A2A7AST9"/>
<evidence type="ECO:0000313" key="1">
    <source>
        <dbReference type="EMBL" id="PDX82170.1"/>
    </source>
</evidence>
<reference evidence="1 2" key="1">
    <citation type="journal article" date="2017" name="Front. Microbiol.">
        <title>New Insights into the Diversity of the Genus Faecalibacterium.</title>
        <authorList>
            <person name="Benevides L."/>
            <person name="Burman S."/>
            <person name="Martin R."/>
            <person name="Robert V."/>
            <person name="Thomas M."/>
            <person name="Miquel S."/>
            <person name="Chain F."/>
            <person name="Sokol H."/>
            <person name="Bermudez-Humaran L.G."/>
            <person name="Morrison M."/>
            <person name="Langella P."/>
            <person name="Azevedo V.A."/>
            <person name="Chatel J.M."/>
            <person name="Soares S."/>
        </authorList>
    </citation>
    <scope>NUCLEOTIDE SEQUENCE [LARGE SCALE GENOMIC DNA]</scope>
    <source>
        <strain evidence="1 2">CNCM I 4575</strain>
    </source>
</reference>
<sequence>MSGSSLRGFGALCLVLCGWCVGDSICVRTSEHQRALQRTIELLDRIRREIEFRRADLASLSVRLQREGLVGQAAGALQELEPFPQLSRREKAAFQNCMAGLGRAEAQQECQRLALYITQFEAFRDDLTPRLNVTMELAHKMGLSVGLAAAILLL</sequence>
<accession>A0A2A7AST9</accession>
<organism evidence="1 2">
    <name type="scientific">Faecalibacterium prausnitzii</name>
    <dbReference type="NCBI Taxonomy" id="853"/>
    <lineage>
        <taxon>Bacteria</taxon>
        <taxon>Bacillati</taxon>
        <taxon>Bacillota</taxon>
        <taxon>Clostridia</taxon>
        <taxon>Eubacteriales</taxon>
        <taxon>Oscillospiraceae</taxon>
        <taxon>Faecalibacterium</taxon>
    </lineage>
</organism>
<evidence type="ECO:0000313" key="2">
    <source>
        <dbReference type="Proteomes" id="UP000220005"/>
    </source>
</evidence>
<proteinExistence type="predicted"/>
<dbReference type="Proteomes" id="UP000220005">
    <property type="component" value="Unassembled WGS sequence"/>
</dbReference>
<dbReference type="RefSeq" id="WP_097838678.1">
    <property type="nucleotide sequence ID" value="NZ_NMTY01000004.1"/>
</dbReference>
<dbReference type="EMBL" id="NMTY01000004">
    <property type="protein sequence ID" value="PDX82170.1"/>
    <property type="molecule type" value="Genomic_DNA"/>
</dbReference>
<protein>
    <recommendedName>
        <fullName evidence="3">Stage III sporulation protein SpoAB</fullName>
    </recommendedName>
</protein>